<dbReference type="SFLD" id="SFLDG01082">
    <property type="entry name" value="B12-binding_domain_containing"/>
    <property type="match status" value="1"/>
</dbReference>
<feature type="domain" description="Radical SAM core" evidence="6">
    <location>
        <begin position="9"/>
        <end position="234"/>
    </location>
</feature>
<dbReference type="InterPro" id="IPR006638">
    <property type="entry name" value="Elp3/MiaA/NifB-like_rSAM"/>
</dbReference>
<dbReference type="Proteomes" id="UP000199608">
    <property type="component" value="Unassembled WGS sequence"/>
</dbReference>
<dbReference type="InterPro" id="IPR007197">
    <property type="entry name" value="rSAM"/>
</dbReference>
<evidence type="ECO:0000313" key="8">
    <source>
        <dbReference type="Proteomes" id="UP000199608"/>
    </source>
</evidence>
<dbReference type="SFLD" id="SFLDS00029">
    <property type="entry name" value="Radical_SAM"/>
    <property type="match status" value="1"/>
</dbReference>
<keyword evidence="2" id="KW-0949">S-adenosyl-L-methionine</keyword>
<dbReference type="GO" id="GO:0003824">
    <property type="term" value="F:catalytic activity"/>
    <property type="evidence" value="ECO:0007669"/>
    <property type="project" value="InterPro"/>
</dbReference>
<reference evidence="8" key="1">
    <citation type="submission" date="2016-10" db="EMBL/GenBank/DDBJ databases">
        <authorList>
            <person name="Varghese N."/>
            <person name="Submissions S."/>
        </authorList>
    </citation>
    <scope>NUCLEOTIDE SEQUENCE [LARGE SCALE GENOMIC DNA]</scope>
    <source>
        <strain evidence="8">DSM 3384</strain>
    </source>
</reference>
<dbReference type="GO" id="GO:0051536">
    <property type="term" value="F:iron-sulfur cluster binding"/>
    <property type="evidence" value="ECO:0007669"/>
    <property type="project" value="UniProtKB-KW"/>
</dbReference>
<dbReference type="PROSITE" id="PS51918">
    <property type="entry name" value="RADICAL_SAM"/>
    <property type="match status" value="1"/>
</dbReference>
<evidence type="ECO:0000256" key="5">
    <source>
        <dbReference type="ARBA" id="ARBA00023014"/>
    </source>
</evidence>
<protein>
    <submittedName>
        <fullName evidence="7">Radical SAM superfamily enzyme YgiQ, UPF0313 family</fullName>
    </submittedName>
</protein>
<dbReference type="InterPro" id="IPR058240">
    <property type="entry name" value="rSAM_sf"/>
</dbReference>
<dbReference type="RefSeq" id="WP_092236309.1">
    <property type="nucleotide sequence ID" value="NZ_FNLL01000010.1"/>
</dbReference>
<keyword evidence="5" id="KW-0411">Iron-sulfur</keyword>
<dbReference type="GO" id="GO:0046872">
    <property type="term" value="F:metal ion binding"/>
    <property type="evidence" value="ECO:0007669"/>
    <property type="project" value="UniProtKB-KW"/>
</dbReference>
<keyword evidence="4" id="KW-0408">Iron</keyword>
<gene>
    <name evidence="7" type="ORF">SAMN04487931_11048</name>
</gene>
<evidence type="ECO:0000259" key="6">
    <source>
        <dbReference type="PROSITE" id="PS51918"/>
    </source>
</evidence>
<name>A0A1H2IZR7_9BACT</name>
<accession>A0A1H2IZR7</accession>
<dbReference type="CDD" id="cd01335">
    <property type="entry name" value="Radical_SAM"/>
    <property type="match status" value="1"/>
</dbReference>
<dbReference type="InterPro" id="IPR013785">
    <property type="entry name" value="Aldolase_TIM"/>
</dbReference>
<evidence type="ECO:0000256" key="1">
    <source>
        <dbReference type="ARBA" id="ARBA00001966"/>
    </source>
</evidence>
<dbReference type="SFLD" id="SFLDG01095">
    <property type="entry name" value="Uncharacterised_Radical_SAM_Su"/>
    <property type="match status" value="1"/>
</dbReference>
<comment type="cofactor">
    <cofactor evidence="1">
        <name>[4Fe-4S] cluster</name>
        <dbReference type="ChEBI" id="CHEBI:49883"/>
    </cofactor>
</comment>
<dbReference type="Gene3D" id="3.20.20.70">
    <property type="entry name" value="Aldolase class I"/>
    <property type="match status" value="1"/>
</dbReference>
<keyword evidence="8" id="KW-1185">Reference proteome</keyword>
<organism evidence="7 8">
    <name type="scientific">Desulfobacula phenolica</name>
    <dbReference type="NCBI Taxonomy" id="90732"/>
    <lineage>
        <taxon>Bacteria</taxon>
        <taxon>Pseudomonadati</taxon>
        <taxon>Thermodesulfobacteriota</taxon>
        <taxon>Desulfobacteria</taxon>
        <taxon>Desulfobacterales</taxon>
        <taxon>Desulfobacteraceae</taxon>
        <taxon>Desulfobacula</taxon>
    </lineage>
</organism>
<sequence>MHYEGMMIRPPSEANSILLQVTLGCSHNKCTFCGTFREKRFNIKKDDIIFEDIEFARKYCQRQNRLFICDGDAMIVPQKRLVKILKQIKDRLPWVERVGLYANTKGIGMKTDEQLKQLHDLGVKIAYMGLESGDDQVLKDIVKGADSAKMIKMGKRVKASGIKLSVTVIIGIGGKKRSEIHAGETGRVLSAIDPDFVGALSLMLTPGTELYDQYERGEFELITPKQMLEELGLMFASTHLSNGFFHANHASNYLPIRAKLPEEKEQTLELISQALNGKLALRPEHMRAL</sequence>
<dbReference type="PANTHER" id="PTHR43409">
    <property type="entry name" value="ANAEROBIC MAGNESIUM-PROTOPORPHYRIN IX MONOMETHYL ESTER CYCLASE-RELATED"/>
    <property type="match status" value="1"/>
</dbReference>
<dbReference type="InterPro" id="IPR051198">
    <property type="entry name" value="BchE-like"/>
</dbReference>
<evidence type="ECO:0000256" key="3">
    <source>
        <dbReference type="ARBA" id="ARBA00022723"/>
    </source>
</evidence>
<proteinExistence type="predicted"/>
<dbReference type="PANTHER" id="PTHR43409:SF4">
    <property type="entry name" value="RADICAL SAM SUPERFAMILY PROTEIN"/>
    <property type="match status" value="1"/>
</dbReference>
<dbReference type="SMART" id="SM00729">
    <property type="entry name" value="Elp3"/>
    <property type="match status" value="1"/>
</dbReference>
<evidence type="ECO:0000256" key="2">
    <source>
        <dbReference type="ARBA" id="ARBA00022691"/>
    </source>
</evidence>
<evidence type="ECO:0000313" key="7">
    <source>
        <dbReference type="EMBL" id="SDU49707.1"/>
    </source>
</evidence>
<dbReference type="AlphaFoldDB" id="A0A1H2IZR7"/>
<keyword evidence="3" id="KW-0479">Metal-binding</keyword>
<evidence type="ECO:0000256" key="4">
    <source>
        <dbReference type="ARBA" id="ARBA00023004"/>
    </source>
</evidence>
<dbReference type="SUPFAM" id="SSF102114">
    <property type="entry name" value="Radical SAM enzymes"/>
    <property type="match status" value="1"/>
</dbReference>
<dbReference type="EMBL" id="FNLL01000010">
    <property type="protein sequence ID" value="SDU49707.1"/>
    <property type="molecule type" value="Genomic_DNA"/>
</dbReference>
<dbReference type="Pfam" id="PF04055">
    <property type="entry name" value="Radical_SAM"/>
    <property type="match status" value="1"/>
</dbReference>